<comment type="caution">
    <text evidence="3">The sequence shown here is derived from an EMBL/GenBank/DDBJ whole genome shotgun (WGS) entry which is preliminary data.</text>
</comment>
<sequence length="360" mass="38342">MLTALMDQGTFGAELGTNIFYQGTPEATCIRAVASSLHDLEVQQWSNGNPFFVVVYTESSPGNDLSWRFGPLTSLIDFETDLCGFLVGETVLHVDTELAADANQRLEKYIVFHAIPPGRRLYFPYPTSPTSSTASASSSLATPSLTSPNTASPTPIPTLAPSATHSSIAPTSTAHAAAAPEDPLRAWLLVQVACCAMLGGAGVAIGSTTRRYYARRRALALLFDTSFGVRATGSTSTHCDGAGLPSWHSWWLNSAAEARWPTPTSCRGVPTHPSSPFFSHEARRAALAPHHHEESSALHGAAAGRRRKDWALKMAMKSDAVVVTDVPSISPPEAAWTGPVTEAYAPLSVREQAAASKLRS</sequence>
<keyword evidence="2" id="KW-0812">Transmembrane</keyword>
<evidence type="ECO:0000256" key="2">
    <source>
        <dbReference type="SAM" id="Phobius"/>
    </source>
</evidence>
<proteinExistence type="predicted"/>
<gene>
    <name evidence="3" type="ORF">CYMTET_22239</name>
</gene>
<dbReference type="AlphaFoldDB" id="A0AAE0G0A9"/>
<feature type="region of interest" description="Disordered" evidence="1">
    <location>
        <begin position="134"/>
        <end position="166"/>
    </location>
</feature>
<evidence type="ECO:0000313" key="4">
    <source>
        <dbReference type="Proteomes" id="UP001190700"/>
    </source>
</evidence>
<dbReference type="Proteomes" id="UP001190700">
    <property type="component" value="Unassembled WGS sequence"/>
</dbReference>
<accession>A0AAE0G0A9</accession>
<evidence type="ECO:0000256" key="1">
    <source>
        <dbReference type="SAM" id="MobiDB-lite"/>
    </source>
</evidence>
<organism evidence="3 4">
    <name type="scientific">Cymbomonas tetramitiformis</name>
    <dbReference type="NCBI Taxonomy" id="36881"/>
    <lineage>
        <taxon>Eukaryota</taxon>
        <taxon>Viridiplantae</taxon>
        <taxon>Chlorophyta</taxon>
        <taxon>Pyramimonadophyceae</taxon>
        <taxon>Pyramimonadales</taxon>
        <taxon>Pyramimonadaceae</taxon>
        <taxon>Cymbomonas</taxon>
    </lineage>
</organism>
<keyword evidence="2" id="KW-0472">Membrane</keyword>
<protein>
    <submittedName>
        <fullName evidence="3">Uncharacterized protein</fullName>
    </submittedName>
</protein>
<dbReference type="EMBL" id="LGRX02011058">
    <property type="protein sequence ID" value="KAK3269317.1"/>
    <property type="molecule type" value="Genomic_DNA"/>
</dbReference>
<evidence type="ECO:0000313" key="3">
    <source>
        <dbReference type="EMBL" id="KAK3269317.1"/>
    </source>
</evidence>
<feature type="transmembrane region" description="Helical" evidence="2">
    <location>
        <begin position="186"/>
        <end position="207"/>
    </location>
</feature>
<keyword evidence="4" id="KW-1185">Reference proteome</keyword>
<name>A0AAE0G0A9_9CHLO</name>
<keyword evidence="2" id="KW-1133">Transmembrane helix</keyword>
<feature type="compositionally biased region" description="Low complexity" evidence="1">
    <location>
        <begin position="134"/>
        <end position="148"/>
    </location>
</feature>
<reference evidence="3 4" key="1">
    <citation type="journal article" date="2015" name="Genome Biol. Evol.">
        <title>Comparative Genomics of a Bacterivorous Green Alga Reveals Evolutionary Causalities and Consequences of Phago-Mixotrophic Mode of Nutrition.</title>
        <authorList>
            <person name="Burns J.A."/>
            <person name="Paasch A."/>
            <person name="Narechania A."/>
            <person name="Kim E."/>
        </authorList>
    </citation>
    <scope>NUCLEOTIDE SEQUENCE [LARGE SCALE GENOMIC DNA]</scope>
    <source>
        <strain evidence="3 4">PLY_AMNH</strain>
    </source>
</reference>